<dbReference type="PANTHER" id="PTHR31286:SF167">
    <property type="entry name" value="OS09G0268800 PROTEIN"/>
    <property type="match status" value="1"/>
</dbReference>
<evidence type="ECO:0000259" key="2">
    <source>
        <dbReference type="Pfam" id="PF14111"/>
    </source>
</evidence>
<gene>
    <name evidence="3" type="ORF">Salat_0633900</name>
</gene>
<dbReference type="AlphaFoldDB" id="A0AAE1YR23"/>
<reference evidence="3" key="1">
    <citation type="submission" date="2020-06" db="EMBL/GenBank/DDBJ databases">
        <authorList>
            <person name="Li T."/>
            <person name="Hu X."/>
            <person name="Zhang T."/>
            <person name="Song X."/>
            <person name="Zhang H."/>
            <person name="Dai N."/>
            <person name="Sheng W."/>
            <person name="Hou X."/>
            <person name="Wei L."/>
        </authorList>
    </citation>
    <scope>NUCLEOTIDE SEQUENCE</scope>
    <source>
        <strain evidence="3">3651</strain>
        <tissue evidence="3">Leaf</tissue>
    </source>
</reference>
<feature type="domain" description="DUF4283" evidence="2">
    <location>
        <begin position="33"/>
        <end position="115"/>
    </location>
</feature>
<feature type="compositionally biased region" description="Polar residues" evidence="1">
    <location>
        <begin position="207"/>
        <end position="221"/>
    </location>
</feature>
<organism evidence="3 4">
    <name type="scientific">Sesamum alatum</name>
    <dbReference type="NCBI Taxonomy" id="300844"/>
    <lineage>
        <taxon>Eukaryota</taxon>
        <taxon>Viridiplantae</taxon>
        <taxon>Streptophyta</taxon>
        <taxon>Embryophyta</taxon>
        <taxon>Tracheophyta</taxon>
        <taxon>Spermatophyta</taxon>
        <taxon>Magnoliopsida</taxon>
        <taxon>eudicotyledons</taxon>
        <taxon>Gunneridae</taxon>
        <taxon>Pentapetalae</taxon>
        <taxon>asterids</taxon>
        <taxon>lamiids</taxon>
        <taxon>Lamiales</taxon>
        <taxon>Pedaliaceae</taxon>
        <taxon>Sesamum</taxon>
    </lineage>
</organism>
<feature type="region of interest" description="Disordered" evidence="1">
    <location>
        <begin position="181"/>
        <end position="247"/>
    </location>
</feature>
<dbReference type="PANTHER" id="PTHR31286">
    <property type="entry name" value="GLYCINE-RICH CELL WALL STRUCTURAL PROTEIN 1.8-LIKE"/>
    <property type="match status" value="1"/>
</dbReference>
<evidence type="ECO:0000256" key="1">
    <source>
        <dbReference type="SAM" id="MobiDB-lite"/>
    </source>
</evidence>
<name>A0AAE1YR23_9LAMI</name>
<dbReference type="EMBL" id="JACGWO010000002">
    <property type="protein sequence ID" value="KAK4434711.1"/>
    <property type="molecule type" value="Genomic_DNA"/>
</dbReference>
<accession>A0AAE1YR23</accession>
<feature type="compositionally biased region" description="Pro residues" evidence="1">
    <location>
        <begin position="187"/>
        <end position="197"/>
    </location>
</feature>
<proteinExistence type="predicted"/>
<evidence type="ECO:0000313" key="3">
    <source>
        <dbReference type="EMBL" id="KAK4434711.1"/>
    </source>
</evidence>
<protein>
    <recommendedName>
        <fullName evidence="2">DUF4283 domain-containing protein</fullName>
    </recommendedName>
</protein>
<comment type="caution">
    <text evidence="3">The sequence shown here is derived from an EMBL/GenBank/DDBJ whole genome shotgun (WGS) entry which is preliminary data.</text>
</comment>
<dbReference type="Proteomes" id="UP001293254">
    <property type="component" value="Unassembled WGS sequence"/>
</dbReference>
<feature type="compositionally biased region" description="Polar residues" evidence="1">
    <location>
        <begin position="234"/>
        <end position="246"/>
    </location>
</feature>
<sequence length="359" mass="40159">MDTIDPLDDLLDYTLQLELSDDETNPENAPTDSTKYPIIAKVLSEKTLNHNAIKSTLTKAWKIPTKTHINTIGPNTLVFLLDEEDDRHRIWSQSPWSFRGNLVVSRPWFPEEALDEVDLTKIQIWVQAIGLLVLLINRKVAEKIGNSIEKFVATDLVSENQRWRKALPENTHVQNPLMVAHKETTTPPDPSAKPPPSSQNSPESETRALTNSVTRTDSANLQARVDPMSLDLKNLTNPSDNNNDQNFPKKALLDFNAPIENLPLSQKKPTNFETQFLKSRLAHLNPNHTRLSPLPNIKGPHEFHKATLIQPGIRGHSTPQISQSLSPILEVAQNTLSGPSHTPTSQINPQILKPIAPEN</sequence>
<keyword evidence="4" id="KW-1185">Reference proteome</keyword>
<evidence type="ECO:0000313" key="4">
    <source>
        <dbReference type="Proteomes" id="UP001293254"/>
    </source>
</evidence>
<dbReference type="InterPro" id="IPR025558">
    <property type="entry name" value="DUF4283"/>
</dbReference>
<dbReference type="InterPro" id="IPR040256">
    <property type="entry name" value="At4g02000-like"/>
</dbReference>
<dbReference type="Pfam" id="PF14111">
    <property type="entry name" value="DUF4283"/>
    <property type="match status" value="1"/>
</dbReference>
<reference evidence="3" key="2">
    <citation type="journal article" date="2024" name="Plant">
        <title>Genomic evolution and insights into agronomic trait innovations of Sesamum species.</title>
        <authorList>
            <person name="Miao H."/>
            <person name="Wang L."/>
            <person name="Qu L."/>
            <person name="Liu H."/>
            <person name="Sun Y."/>
            <person name="Le M."/>
            <person name="Wang Q."/>
            <person name="Wei S."/>
            <person name="Zheng Y."/>
            <person name="Lin W."/>
            <person name="Duan Y."/>
            <person name="Cao H."/>
            <person name="Xiong S."/>
            <person name="Wang X."/>
            <person name="Wei L."/>
            <person name="Li C."/>
            <person name="Ma Q."/>
            <person name="Ju M."/>
            <person name="Zhao R."/>
            <person name="Li G."/>
            <person name="Mu C."/>
            <person name="Tian Q."/>
            <person name="Mei H."/>
            <person name="Zhang T."/>
            <person name="Gao T."/>
            <person name="Zhang H."/>
        </authorList>
    </citation>
    <scope>NUCLEOTIDE SEQUENCE</scope>
    <source>
        <strain evidence="3">3651</strain>
    </source>
</reference>